<keyword evidence="9" id="KW-1185">Reference proteome</keyword>
<dbReference type="GO" id="GO:0032259">
    <property type="term" value="P:methylation"/>
    <property type="evidence" value="ECO:0007669"/>
    <property type="project" value="UniProtKB-KW"/>
</dbReference>
<proteinExistence type="inferred from homology"/>
<comment type="function">
    <text evidence="6">Catalyzes the 2'-O-methylation of the ribose of cytidine 1402 (C1402) in 16S rRNA.</text>
</comment>
<dbReference type="InterPro" id="IPR018063">
    <property type="entry name" value="SAM_MeTrfase_RsmI_CS"/>
</dbReference>
<dbReference type="PANTHER" id="PTHR46111">
    <property type="entry name" value="RIBOSOMAL RNA SMALL SUBUNIT METHYLTRANSFERASE I"/>
    <property type="match status" value="1"/>
</dbReference>
<keyword evidence="1 6" id="KW-0963">Cytoplasm</keyword>
<dbReference type="PIRSF" id="PIRSF005917">
    <property type="entry name" value="MTase_YraL"/>
    <property type="match status" value="1"/>
</dbReference>
<keyword evidence="4 6" id="KW-0808">Transferase</keyword>
<name>A0ABS2T1F7_9BACI</name>
<protein>
    <recommendedName>
        <fullName evidence="6">Ribosomal RNA small subunit methyltransferase I</fullName>
        <ecNumber evidence="6">2.1.1.198</ecNumber>
    </recommendedName>
    <alternativeName>
        <fullName evidence="6">16S rRNA 2'-O-ribose C1402 methyltransferase</fullName>
    </alternativeName>
    <alternativeName>
        <fullName evidence="6">rRNA (cytidine-2'-O-)-methyltransferase RsmI</fullName>
    </alternativeName>
</protein>
<keyword evidence="2 6" id="KW-0698">rRNA processing</keyword>
<sequence length="289" mass="32182">MIEQKSYAGESGMLYLVPTPIGNLEDMTFRAIRILKEADWIAAEDTRQTKKLTTHFDVHTPLISYHEHNKQVSGEELVTKLKQGATIALVSDAGTPGISDPGEDLAKLCIAEKIKVIALPGANAALTTLVASGLSAKQFTFVGFLPRNKKDRKEELERVEPAKETLIFYEAPHRLNQTLQALYDVLGDRQIVIGRELTKKFEEFQRGTISESLNWVKTGTIKGEFCICVEGKSGASVEEDGWWTALTEVQHINHYVTLGLAQKEAIKQAAKDRGVPKRELYQSYHLGET</sequence>
<evidence type="ECO:0000256" key="4">
    <source>
        <dbReference type="ARBA" id="ARBA00022679"/>
    </source>
</evidence>
<dbReference type="InterPro" id="IPR014777">
    <property type="entry name" value="4pyrrole_Mease_sub1"/>
</dbReference>
<dbReference type="Proteomes" id="UP001179280">
    <property type="component" value="Unassembled WGS sequence"/>
</dbReference>
<evidence type="ECO:0000256" key="3">
    <source>
        <dbReference type="ARBA" id="ARBA00022603"/>
    </source>
</evidence>
<organism evidence="8 9">
    <name type="scientific">Shouchella xiaoxiensis</name>
    <dbReference type="NCBI Taxonomy" id="766895"/>
    <lineage>
        <taxon>Bacteria</taxon>
        <taxon>Bacillati</taxon>
        <taxon>Bacillota</taxon>
        <taxon>Bacilli</taxon>
        <taxon>Bacillales</taxon>
        <taxon>Bacillaceae</taxon>
        <taxon>Shouchella</taxon>
    </lineage>
</organism>
<feature type="domain" description="Tetrapyrrole methylase" evidence="7">
    <location>
        <begin position="13"/>
        <end position="211"/>
    </location>
</feature>
<dbReference type="SUPFAM" id="SSF53790">
    <property type="entry name" value="Tetrapyrrole methylase"/>
    <property type="match status" value="1"/>
</dbReference>
<dbReference type="CDD" id="cd11648">
    <property type="entry name" value="RsmI"/>
    <property type="match status" value="1"/>
</dbReference>
<evidence type="ECO:0000256" key="6">
    <source>
        <dbReference type="HAMAP-Rule" id="MF_01877"/>
    </source>
</evidence>
<gene>
    <name evidence="6" type="primary">rsmI</name>
    <name evidence="8" type="ORF">JOC54_004390</name>
</gene>
<dbReference type="InterPro" id="IPR000878">
    <property type="entry name" value="4pyrrol_Mease"/>
</dbReference>
<accession>A0ABS2T1F7</accession>
<reference evidence="8" key="1">
    <citation type="submission" date="2021-01" db="EMBL/GenBank/DDBJ databases">
        <title>Genomic Encyclopedia of Type Strains, Phase IV (KMG-IV): sequencing the most valuable type-strain genomes for metagenomic binning, comparative biology and taxonomic classification.</title>
        <authorList>
            <person name="Goeker M."/>
        </authorList>
    </citation>
    <scope>NUCLEOTIDE SEQUENCE</scope>
    <source>
        <strain evidence="8">DSM 21943</strain>
    </source>
</reference>
<dbReference type="GO" id="GO:0008168">
    <property type="term" value="F:methyltransferase activity"/>
    <property type="evidence" value="ECO:0007669"/>
    <property type="project" value="UniProtKB-KW"/>
</dbReference>
<dbReference type="Gene3D" id="3.40.1010.10">
    <property type="entry name" value="Cobalt-precorrin-4 Transmethylase, Domain 1"/>
    <property type="match status" value="1"/>
</dbReference>
<keyword evidence="3 6" id="KW-0489">Methyltransferase</keyword>
<comment type="catalytic activity">
    <reaction evidence="6">
        <text>cytidine(1402) in 16S rRNA + S-adenosyl-L-methionine = 2'-O-methylcytidine(1402) in 16S rRNA + S-adenosyl-L-homocysteine + H(+)</text>
        <dbReference type="Rhea" id="RHEA:42924"/>
        <dbReference type="Rhea" id="RHEA-COMP:10285"/>
        <dbReference type="Rhea" id="RHEA-COMP:10286"/>
        <dbReference type="ChEBI" id="CHEBI:15378"/>
        <dbReference type="ChEBI" id="CHEBI:57856"/>
        <dbReference type="ChEBI" id="CHEBI:59789"/>
        <dbReference type="ChEBI" id="CHEBI:74495"/>
        <dbReference type="ChEBI" id="CHEBI:82748"/>
        <dbReference type="EC" id="2.1.1.198"/>
    </reaction>
</comment>
<evidence type="ECO:0000256" key="2">
    <source>
        <dbReference type="ARBA" id="ARBA00022552"/>
    </source>
</evidence>
<evidence type="ECO:0000259" key="7">
    <source>
        <dbReference type="Pfam" id="PF00590"/>
    </source>
</evidence>
<evidence type="ECO:0000313" key="9">
    <source>
        <dbReference type="Proteomes" id="UP001179280"/>
    </source>
</evidence>
<comment type="caution">
    <text evidence="8">The sequence shown here is derived from an EMBL/GenBank/DDBJ whole genome shotgun (WGS) entry which is preliminary data.</text>
</comment>
<dbReference type="NCBIfam" id="TIGR00096">
    <property type="entry name" value="16S rRNA (cytidine(1402)-2'-O)-methyltransferase"/>
    <property type="match status" value="1"/>
</dbReference>
<dbReference type="HAMAP" id="MF_01877">
    <property type="entry name" value="16SrRNA_methyltr_I"/>
    <property type="match status" value="1"/>
</dbReference>
<dbReference type="EMBL" id="JAFBCV010000021">
    <property type="protein sequence ID" value="MBM7841091.1"/>
    <property type="molecule type" value="Genomic_DNA"/>
</dbReference>
<dbReference type="InterPro" id="IPR008189">
    <property type="entry name" value="rRNA_ssu_MeTfrase_I"/>
</dbReference>
<evidence type="ECO:0000313" key="8">
    <source>
        <dbReference type="EMBL" id="MBM7841091.1"/>
    </source>
</evidence>
<dbReference type="RefSeq" id="WP_204469042.1">
    <property type="nucleotide sequence ID" value="NZ_JAFBCV010000021.1"/>
</dbReference>
<dbReference type="InterPro" id="IPR035996">
    <property type="entry name" value="4pyrrol_Methylase_sf"/>
</dbReference>
<comment type="similarity">
    <text evidence="6">Belongs to the methyltransferase superfamily. RsmI family.</text>
</comment>
<comment type="subcellular location">
    <subcellularLocation>
        <location evidence="6">Cytoplasm</location>
    </subcellularLocation>
</comment>
<dbReference type="PANTHER" id="PTHR46111:SF1">
    <property type="entry name" value="RIBOSOMAL RNA SMALL SUBUNIT METHYLTRANSFERASE I"/>
    <property type="match status" value="1"/>
</dbReference>
<dbReference type="PROSITE" id="PS01296">
    <property type="entry name" value="RSMI"/>
    <property type="match status" value="1"/>
</dbReference>
<keyword evidence="5 6" id="KW-0949">S-adenosyl-L-methionine</keyword>
<evidence type="ECO:0000256" key="5">
    <source>
        <dbReference type="ARBA" id="ARBA00022691"/>
    </source>
</evidence>
<dbReference type="EC" id="2.1.1.198" evidence="6"/>
<dbReference type="Pfam" id="PF00590">
    <property type="entry name" value="TP_methylase"/>
    <property type="match status" value="1"/>
</dbReference>
<evidence type="ECO:0000256" key="1">
    <source>
        <dbReference type="ARBA" id="ARBA00022490"/>
    </source>
</evidence>
<dbReference type="InterPro" id="IPR014776">
    <property type="entry name" value="4pyrrole_Mease_sub2"/>
</dbReference>
<dbReference type="Gene3D" id="3.30.950.10">
    <property type="entry name" value="Methyltransferase, Cobalt-precorrin-4 Transmethylase, Domain 2"/>
    <property type="match status" value="1"/>
</dbReference>